<feature type="region of interest" description="Disordered" evidence="10">
    <location>
        <begin position="257"/>
        <end position="289"/>
    </location>
</feature>
<dbReference type="GO" id="GO:0005524">
    <property type="term" value="F:ATP binding"/>
    <property type="evidence" value="ECO:0007669"/>
    <property type="project" value="UniProtKB-UniRule"/>
</dbReference>
<evidence type="ECO:0000259" key="11">
    <source>
        <dbReference type="PROSITE" id="PS50011"/>
    </source>
</evidence>
<dbReference type="GO" id="GO:0016567">
    <property type="term" value="P:protein ubiquitination"/>
    <property type="evidence" value="ECO:0007669"/>
    <property type="project" value="UniProtKB-UniPathway"/>
</dbReference>
<dbReference type="Pfam" id="PF00069">
    <property type="entry name" value="Pkinase"/>
    <property type="match status" value="1"/>
</dbReference>
<dbReference type="PANTHER" id="PTHR45647:SF153">
    <property type="entry name" value="PROTEIN KINASE DOMAIN-CONTAINING PROTEIN"/>
    <property type="match status" value="1"/>
</dbReference>
<comment type="catalytic activity">
    <reaction evidence="1">
        <text>S-ubiquitinyl-[E2 ubiquitin-conjugating enzyme]-L-cysteine + [acceptor protein]-L-lysine = [E2 ubiquitin-conjugating enzyme]-L-cysteine + N(6)-ubiquitinyl-[acceptor protein]-L-lysine.</text>
        <dbReference type="EC" id="2.3.2.27"/>
    </reaction>
</comment>
<keyword evidence="6" id="KW-0418">Kinase</keyword>
<keyword evidence="8 9" id="KW-0067">ATP-binding</keyword>
<feature type="compositionally biased region" description="Low complexity" evidence="10">
    <location>
        <begin position="216"/>
        <end position="232"/>
    </location>
</feature>
<accession>A0A8B8ZIL5</accession>
<dbReference type="PROSITE" id="PS51698">
    <property type="entry name" value="U_BOX"/>
    <property type="match status" value="1"/>
</dbReference>
<reference evidence="13" key="1">
    <citation type="journal article" date="2019" name="Nat. Commun.">
        <title>Genome-wide association mapping of date palm fruit traits.</title>
        <authorList>
            <person name="Hazzouri K.M."/>
            <person name="Gros-Balthazard M."/>
            <person name="Flowers J.M."/>
            <person name="Copetti D."/>
            <person name="Lemansour A."/>
            <person name="Lebrun M."/>
            <person name="Masmoudi K."/>
            <person name="Ferrand S."/>
            <person name="Dhar M.I."/>
            <person name="Fresquez Z.A."/>
            <person name="Rosas U."/>
            <person name="Zhang J."/>
            <person name="Talag J."/>
            <person name="Lee S."/>
            <person name="Kudrna D."/>
            <person name="Powell R.F."/>
            <person name="Leitch I.J."/>
            <person name="Krueger R.R."/>
            <person name="Wing R.A."/>
            <person name="Amiri K.M.A."/>
            <person name="Purugganan M.D."/>
        </authorList>
    </citation>
    <scope>NUCLEOTIDE SEQUENCE [LARGE SCALE GENOMIC DNA]</scope>
    <source>
        <strain evidence="13">cv. Khalas</strain>
    </source>
</reference>
<dbReference type="OrthoDB" id="4062651at2759"/>
<organism evidence="13 14">
    <name type="scientific">Phoenix dactylifera</name>
    <name type="common">Date palm</name>
    <dbReference type="NCBI Taxonomy" id="42345"/>
    <lineage>
        <taxon>Eukaryota</taxon>
        <taxon>Viridiplantae</taxon>
        <taxon>Streptophyta</taxon>
        <taxon>Embryophyta</taxon>
        <taxon>Tracheophyta</taxon>
        <taxon>Spermatophyta</taxon>
        <taxon>Magnoliopsida</taxon>
        <taxon>Liliopsida</taxon>
        <taxon>Arecaceae</taxon>
        <taxon>Coryphoideae</taxon>
        <taxon>Phoeniceae</taxon>
        <taxon>Phoenix</taxon>
    </lineage>
</organism>
<dbReference type="AlphaFoldDB" id="A0A8B8ZIL5"/>
<reference evidence="14" key="2">
    <citation type="submission" date="2025-08" db="UniProtKB">
        <authorList>
            <consortium name="RefSeq"/>
        </authorList>
    </citation>
    <scope>IDENTIFICATION</scope>
    <source>
        <tissue evidence="14">Young leaves</tissue>
    </source>
</reference>
<name>A0A8B8ZIL5_PHODC</name>
<keyword evidence="5 9" id="KW-0547">Nucleotide-binding</keyword>
<evidence type="ECO:0000313" key="13">
    <source>
        <dbReference type="Proteomes" id="UP000228380"/>
    </source>
</evidence>
<gene>
    <name evidence="14" type="primary">LOC120103911</name>
</gene>
<dbReference type="GO" id="GO:0061630">
    <property type="term" value="F:ubiquitin protein ligase activity"/>
    <property type="evidence" value="ECO:0007669"/>
    <property type="project" value="UniProtKB-EC"/>
</dbReference>
<dbReference type="Gene3D" id="1.10.510.10">
    <property type="entry name" value="Transferase(Phosphotransferase) domain 1"/>
    <property type="match status" value="1"/>
</dbReference>
<feature type="domain" description="Protein kinase" evidence="11">
    <location>
        <begin position="532"/>
        <end position="798"/>
    </location>
</feature>
<feature type="region of interest" description="Disordered" evidence="10">
    <location>
        <begin position="204"/>
        <end position="232"/>
    </location>
</feature>
<dbReference type="CDD" id="cd01989">
    <property type="entry name" value="USP_STK_Ubox_N"/>
    <property type="match status" value="1"/>
</dbReference>
<dbReference type="Gene3D" id="3.40.50.620">
    <property type="entry name" value="HUPs"/>
    <property type="match status" value="1"/>
</dbReference>
<evidence type="ECO:0000256" key="5">
    <source>
        <dbReference type="ARBA" id="ARBA00022741"/>
    </source>
</evidence>
<dbReference type="Proteomes" id="UP000228380">
    <property type="component" value="Chromosome 18"/>
</dbReference>
<evidence type="ECO:0000256" key="9">
    <source>
        <dbReference type="PROSITE-ProRule" id="PRU10141"/>
    </source>
</evidence>
<dbReference type="SUPFAM" id="SSF57850">
    <property type="entry name" value="RING/U-box"/>
    <property type="match status" value="1"/>
</dbReference>
<evidence type="ECO:0000256" key="8">
    <source>
        <dbReference type="ARBA" id="ARBA00022840"/>
    </source>
</evidence>
<dbReference type="InterPro" id="IPR000719">
    <property type="entry name" value="Prot_kinase_dom"/>
</dbReference>
<dbReference type="InterPro" id="IPR013083">
    <property type="entry name" value="Znf_RING/FYVE/PHD"/>
</dbReference>
<dbReference type="GeneID" id="120103911"/>
<dbReference type="UniPathway" id="UPA00143"/>
<protein>
    <recommendedName>
        <fullName evidence="3">RING-type E3 ubiquitin transferase</fullName>
        <ecNumber evidence="3">2.3.2.27</ecNumber>
    </recommendedName>
</protein>
<feature type="domain" description="U-box" evidence="12">
    <location>
        <begin position="820"/>
        <end position="890"/>
    </location>
</feature>
<dbReference type="PROSITE" id="PS50011">
    <property type="entry name" value="PROTEIN_KINASE_DOM"/>
    <property type="match status" value="1"/>
</dbReference>
<dbReference type="FunFam" id="3.30.200.20:FF:000162">
    <property type="entry name" value="Adenine nucleotide alpha hydrolase-like domain kinase"/>
    <property type="match status" value="1"/>
</dbReference>
<dbReference type="Pfam" id="PF04564">
    <property type="entry name" value="U-box"/>
    <property type="match status" value="1"/>
</dbReference>
<dbReference type="PANTHER" id="PTHR45647">
    <property type="entry name" value="OS02G0152300 PROTEIN"/>
    <property type="match status" value="1"/>
</dbReference>
<evidence type="ECO:0000256" key="1">
    <source>
        <dbReference type="ARBA" id="ARBA00000900"/>
    </source>
</evidence>
<evidence type="ECO:0000313" key="14">
    <source>
        <dbReference type="RefSeq" id="XP_038971298.1"/>
    </source>
</evidence>
<dbReference type="InterPro" id="IPR011009">
    <property type="entry name" value="Kinase-like_dom_sf"/>
</dbReference>
<dbReference type="Gene3D" id="3.30.40.10">
    <property type="entry name" value="Zinc/RING finger domain, C3HC4 (zinc finger)"/>
    <property type="match status" value="1"/>
</dbReference>
<keyword evidence="4" id="KW-0808">Transferase</keyword>
<comment type="pathway">
    <text evidence="2">Protein modification; protein ubiquitination.</text>
</comment>
<dbReference type="InterPro" id="IPR051348">
    <property type="entry name" value="U-box_ubiquitin_ligases"/>
</dbReference>
<evidence type="ECO:0000256" key="7">
    <source>
        <dbReference type="ARBA" id="ARBA00022786"/>
    </source>
</evidence>
<proteinExistence type="predicted"/>
<dbReference type="InterPro" id="IPR014729">
    <property type="entry name" value="Rossmann-like_a/b/a_fold"/>
</dbReference>
<dbReference type="InterPro" id="IPR017441">
    <property type="entry name" value="Protein_kinase_ATP_BS"/>
</dbReference>
<dbReference type="CDD" id="cd16655">
    <property type="entry name" value="RING-Ubox_WDSUB1-like"/>
    <property type="match status" value="1"/>
</dbReference>
<evidence type="ECO:0000256" key="10">
    <source>
        <dbReference type="SAM" id="MobiDB-lite"/>
    </source>
</evidence>
<dbReference type="PROSITE" id="PS00107">
    <property type="entry name" value="PROTEIN_KINASE_ATP"/>
    <property type="match status" value="1"/>
</dbReference>
<feature type="region of interest" description="Disordered" evidence="10">
    <location>
        <begin position="490"/>
        <end position="512"/>
    </location>
</feature>
<dbReference type="PROSITE" id="PS00108">
    <property type="entry name" value="PROTEIN_KINASE_ST"/>
    <property type="match status" value="1"/>
</dbReference>
<dbReference type="InterPro" id="IPR008271">
    <property type="entry name" value="Ser/Thr_kinase_AS"/>
</dbReference>
<evidence type="ECO:0000256" key="6">
    <source>
        <dbReference type="ARBA" id="ARBA00022777"/>
    </source>
</evidence>
<dbReference type="Gene3D" id="3.30.200.20">
    <property type="entry name" value="Phosphorylase Kinase, domain 1"/>
    <property type="match status" value="1"/>
</dbReference>
<dbReference type="InterPro" id="IPR003613">
    <property type="entry name" value="Ubox_domain"/>
</dbReference>
<sequence>MERRGYGSPASVRSWGSARSGLTEIEEEPAVAEEAAEDVKVYVALGKEVKEGKANLLWVLEKTSREKKIVILHVHRPAQKIPMMGAWFPVNQLKEREVEAYWQLEREKMNKSLDEYLDICACFKVQAEKLVFETDDVSKGLVELIAQHGITKLVMGAAADKHYSRKMKELRSKTALSVQQQADPSCKIWFVCRGNLIYMRDADQDGSGMVQSPTASSSSMSSQSEQLRSESLPQGQSELWNLLANPRHKDFRHRSRSVDFNSHGGAMSTALPHEGLTSPGSSKPSVTDPWEGITRSLQCSDRSLCSVSEEGLSSVGLTPALKDEGREEGSLSLPSVYESEDLQFSSLHHGLDDVGTHDEAYEKLQLALMEAENLKCEAYEEYWKRQKAERDLFEATRRVKAAENLYTKEMKERKKIEETLARERMELEKLKKQRDDIFEELKKACEKRVALEIQITDSDCTVKNFEEKLSETHDLLNLLRLEHEKLRSERDNTVREVETQHQTKAEMTSSTHGTTNFSEFSYAELKQATLDFDDSLKIGEGGYGSVYNGFLRHTTVAIKMLNPQSMQGQSEFHQEVAVLGRVRHPNLVTLIGACPEAGALIYEFLPNGSLEDRLICRDNTPALSWQIRTRITAEICSALIFLHSNKPRGVVHGDLKPANILLDANFTSKLGDFGICRFLVQSNTSTTLYCHTHPKGTFAYMDPEFLTSGELTPHSDVYSFGVIILRLLTGRPALGVINKVREALGKGCLDEILDASAGGWPYAQAKQLAHLGLKCCEAKRKRRPDLTGEAWKVLEPMMKAVSSKGLSCLSLRSALEDNNCIPSFFICPISQEILKDPHVAADGFSYEAEAIKGWLDSGHETSPMTNLKLPHRGLVPNRALRSVIQQWLQQ</sequence>
<keyword evidence="7" id="KW-0833">Ubl conjugation pathway</keyword>
<evidence type="ECO:0000256" key="2">
    <source>
        <dbReference type="ARBA" id="ARBA00004906"/>
    </source>
</evidence>
<dbReference type="GO" id="GO:0004672">
    <property type="term" value="F:protein kinase activity"/>
    <property type="evidence" value="ECO:0007669"/>
    <property type="project" value="InterPro"/>
</dbReference>
<dbReference type="SUPFAM" id="SSF52402">
    <property type="entry name" value="Adenine nucleotide alpha hydrolases-like"/>
    <property type="match status" value="1"/>
</dbReference>
<feature type="compositionally biased region" description="Basic and acidic residues" evidence="10">
    <location>
        <begin position="490"/>
        <end position="504"/>
    </location>
</feature>
<dbReference type="SUPFAM" id="SSF56112">
    <property type="entry name" value="Protein kinase-like (PK-like)"/>
    <property type="match status" value="1"/>
</dbReference>
<evidence type="ECO:0000256" key="4">
    <source>
        <dbReference type="ARBA" id="ARBA00022679"/>
    </source>
</evidence>
<keyword evidence="13" id="KW-1185">Reference proteome</keyword>
<dbReference type="RefSeq" id="XP_038971298.1">
    <property type="nucleotide sequence ID" value="XM_039115370.1"/>
</dbReference>
<evidence type="ECO:0000256" key="3">
    <source>
        <dbReference type="ARBA" id="ARBA00012483"/>
    </source>
</evidence>
<evidence type="ECO:0000259" key="12">
    <source>
        <dbReference type="PROSITE" id="PS51698"/>
    </source>
</evidence>
<dbReference type="SMART" id="SM00220">
    <property type="entry name" value="S_TKc"/>
    <property type="match status" value="1"/>
</dbReference>
<feature type="binding site" evidence="9">
    <location>
        <position position="559"/>
    </location>
    <ligand>
        <name>ATP</name>
        <dbReference type="ChEBI" id="CHEBI:30616"/>
    </ligand>
</feature>
<dbReference type="SMART" id="SM00504">
    <property type="entry name" value="Ubox"/>
    <property type="match status" value="1"/>
</dbReference>
<dbReference type="EC" id="2.3.2.27" evidence="3"/>